<dbReference type="AlphaFoldDB" id="B3E212"/>
<dbReference type="Proteomes" id="UP000002420">
    <property type="component" value="Chromosome"/>
</dbReference>
<feature type="transmembrane region" description="Helical" evidence="9">
    <location>
        <begin position="163"/>
        <end position="183"/>
    </location>
</feature>
<dbReference type="InterPro" id="IPR017871">
    <property type="entry name" value="ABC_transporter-like_CS"/>
</dbReference>
<evidence type="ECO:0000259" key="11">
    <source>
        <dbReference type="PROSITE" id="PS50929"/>
    </source>
</evidence>
<evidence type="ECO:0000256" key="6">
    <source>
        <dbReference type="ARBA" id="ARBA00022840"/>
    </source>
</evidence>
<dbReference type="GO" id="GO:0005524">
    <property type="term" value="F:ATP binding"/>
    <property type="evidence" value="ECO:0007669"/>
    <property type="project" value="UniProtKB-KW"/>
</dbReference>
<keyword evidence="5" id="KW-0547">Nucleotide-binding</keyword>
<evidence type="ECO:0000256" key="8">
    <source>
        <dbReference type="ARBA" id="ARBA00023136"/>
    </source>
</evidence>
<keyword evidence="4 9" id="KW-0812">Transmembrane</keyword>
<dbReference type="SMART" id="SM00382">
    <property type="entry name" value="AAA"/>
    <property type="match status" value="1"/>
</dbReference>
<evidence type="ECO:0000256" key="2">
    <source>
        <dbReference type="ARBA" id="ARBA00022448"/>
    </source>
</evidence>
<dbReference type="STRING" id="398767.Glov_3410"/>
<feature type="transmembrane region" description="Helical" evidence="9">
    <location>
        <begin position="248"/>
        <end position="268"/>
    </location>
</feature>
<dbReference type="OrthoDB" id="5480201at2"/>
<dbReference type="KEGG" id="glo:Glov_3410"/>
<name>B3E212_TRIL1</name>
<dbReference type="InterPro" id="IPR039421">
    <property type="entry name" value="Type_1_exporter"/>
</dbReference>
<dbReference type="PROSITE" id="PS50929">
    <property type="entry name" value="ABC_TM1F"/>
    <property type="match status" value="1"/>
</dbReference>
<dbReference type="PANTHER" id="PTHR24221:SF579">
    <property type="entry name" value="ABC TRANSPORTER"/>
    <property type="match status" value="1"/>
</dbReference>
<dbReference type="GO" id="GO:0016887">
    <property type="term" value="F:ATP hydrolysis activity"/>
    <property type="evidence" value="ECO:0007669"/>
    <property type="project" value="InterPro"/>
</dbReference>
<dbReference type="Pfam" id="PF00664">
    <property type="entry name" value="ABC_membrane"/>
    <property type="match status" value="1"/>
</dbReference>
<keyword evidence="13" id="KW-1185">Reference proteome</keyword>
<dbReference type="EMBL" id="CP001089">
    <property type="protein sequence ID" value="ACD97115.1"/>
    <property type="molecule type" value="Genomic_DNA"/>
</dbReference>
<evidence type="ECO:0000259" key="10">
    <source>
        <dbReference type="PROSITE" id="PS50893"/>
    </source>
</evidence>
<dbReference type="HOGENOM" id="CLU_000604_84_6_7"/>
<dbReference type="SUPFAM" id="SSF90123">
    <property type="entry name" value="ABC transporter transmembrane region"/>
    <property type="match status" value="1"/>
</dbReference>
<dbReference type="InterPro" id="IPR003439">
    <property type="entry name" value="ABC_transporter-like_ATP-bd"/>
</dbReference>
<evidence type="ECO:0000313" key="13">
    <source>
        <dbReference type="Proteomes" id="UP000002420"/>
    </source>
</evidence>
<dbReference type="CDD" id="cd18541">
    <property type="entry name" value="ABC_6TM_TmrB_like"/>
    <property type="match status" value="1"/>
</dbReference>
<dbReference type="eggNOG" id="COG1132">
    <property type="taxonomic scope" value="Bacteria"/>
</dbReference>
<feature type="transmembrane region" description="Helical" evidence="9">
    <location>
        <begin position="135"/>
        <end position="157"/>
    </location>
</feature>
<comment type="subcellular location">
    <subcellularLocation>
        <location evidence="1">Cell membrane</location>
        <topology evidence="1">Multi-pass membrane protein</topology>
    </subcellularLocation>
</comment>
<dbReference type="GO" id="GO:0005886">
    <property type="term" value="C:plasma membrane"/>
    <property type="evidence" value="ECO:0007669"/>
    <property type="project" value="UniProtKB-SubCell"/>
</dbReference>
<dbReference type="Gene3D" id="1.20.1560.10">
    <property type="entry name" value="ABC transporter type 1, transmembrane domain"/>
    <property type="match status" value="1"/>
</dbReference>
<dbReference type="InterPro" id="IPR003593">
    <property type="entry name" value="AAA+_ATPase"/>
</dbReference>
<accession>B3E212</accession>
<protein>
    <submittedName>
        <fullName evidence="12">ABC transporter related</fullName>
    </submittedName>
</protein>
<dbReference type="InterPro" id="IPR011527">
    <property type="entry name" value="ABC1_TM_dom"/>
</dbReference>
<sequence length="588" mass="63918">MGYSSSLQHLKTLVPFLDGLRWRYAVGAFLLVLTNACALLIPWLLKLVIDGLQHPEHALLSSGKAALLIGLIAVGYALVRIFSRTVILNAARLLEFQIREALFARLMTLDLVFFSRERSGDILSRFANDLTNLRMLTGFGVMSLLNTVVLYLAGLWLMLQINLWLTVAAVAPLPLMVLAVRAMSSRIFSVSRQAQDELARLSSLTEESVGAIRLIKSYCREAYVAGQFDRISDHCLAKNLELARLRGLVMPVMALATGAGTLAVLYLGGRLVITNQISLGQFVAFSGYLALLAWPTAVLGWILTLVQRGAASMARLNELLQSIPAVVEDPEARPLGGIGKGLELRELRFSYGERRILDGISFSIAPGERVGITGPVGCGKSTLLRLIPRLLPLPDSMLFLDGQDVNSLELASLRRLMGYVPQETTLFSRSIADNVAYGGNGDVATAVQRAGLAADLQSFSAGLATVVGERGVTLSGGQRQRVALARSLVREPELLLLDDPLASVDAGREDEILGALAESWQGKTVLMVSQRLSAFRDCQRVLVLDEGRIVEQGTPDELLQLGGRYAELARMQGMLKSEVRRVKLEGVS</sequence>
<dbReference type="InterPro" id="IPR027417">
    <property type="entry name" value="P-loop_NTPase"/>
</dbReference>
<keyword evidence="7 9" id="KW-1133">Transmembrane helix</keyword>
<evidence type="ECO:0000256" key="3">
    <source>
        <dbReference type="ARBA" id="ARBA00022475"/>
    </source>
</evidence>
<keyword evidence="6" id="KW-0067">ATP-binding</keyword>
<dbReference type="PROSITE" id="PS50893">
    <property type="entry name" value="ABC_TRANSPORTER_2"/>
    <property type="match status" value="1"/>
</dbReference>
<feature type="transmembrane region" description="Helical" evidence="9">
    <location>
        <begin position="65"/>
        <end position="83"/>
    </location>
</feature>
<feature type="domain" description="ABC transmembrane type-1" evidence="11">
    <location>
        <begin position="25"/>
        <end position="308"/>
    </location>
</feature>
<feature type="transmembrane region" description="Helical" evidence="9">
    <location>
        <begin position="288"/>
        <end position="306"/>
    </location>
</feature>
<dbReference type="Gene3D" id="3.40.50.300">
    <property type="entry name" value="P-loop containing nucleotide triphosphate hydrolases"/>
    <property type="match status" value="1"/>
</dbReference>
<dbReference type="GO" id="GO:0140359">
    <property type="term" value="F:ABC-type transporter activity"/>
    <property type="evidence" value="ECO:0007669"/>
    <property type="project" value="InterPro"/>
</dbReference>
<evidence type="ECO:0000256" key="7">
    <source>
        <dbReference type="ARBA" id="ARBA00022989"/>
    </source>
</evidence>
<gene>
    <name evidence="12" type="ordered locus">Glov_3410</name>
</gene>
<dbReference type="PROSITE" id="PS00211">
    <property type="entry name" value="ABC_TRANSPORTER_1"/>
    <property type="match status" value="1"/>
</dbReference>
<keyword evidence="3" id="KW-1003">Cell membrane</keyword>
<reference evidence="12 13" key="1">
    <citation type="submission" date="2008-05" db="EMBL/GenBank/DDBJ databases">
        <title>Complete sequence of chromosome of Geobacter lovleyi SZ.</title>
        <authorList>
            <consortium name="US DOE Joint Genome Institute"/>
            <person name="Lucas S."/>
            <person name="Copeland A."/>
            <person name="Lapidus A."/>
            <person name="Glavina del Rio T."/>
            <person name="Dalin E."/>
            <person name="Tice H."/>
            <person name="Bruce D."/>
            <person name="Goodwin L."/>
            <person name="Pitluck S."/>
            <person name="Chertkov O."/>
            <person name="Meincke L."/>
            <person name="Brettin T."/>
            <person name="Detter J.C."/>
            <person name="Han C."/>
            <person name="Tapia R."/>
            <person name="Kuske C.R."/>
            <person name="Schmutz J."/>
            <person name="Larimer F."/>
            <person name="Land M."/>
            <person name="Hauser L."/>
            <person name="Kyrpides N."/>
            <person name="Mikhailova N."/>
            <person name="Sung Y."/>
            <person name="Fletcher K.E."/>
            <person name="Ritalahti K.M."/>
            <person name="Loeffler F.E."/>
            <person name="Richardson P."/>
        </authorList>
    </citation>
    <scope>NUCLEOTIDE SEQUENCE [LARGE SCALE GENOMIC DNA]</scope>
    <source>
        <strain evidence="13">ATCC BAA-1151 / DSM 17278 / SZ</strain>
    </source>
</reference>
<evidence type="ECO:0000256" key="9">
    <source>
        <dbReference type="SAM" id="Phobius"/>
    </source>
</evidence>
<evidence type="ECO:0000256" key="1">
    <source>
        <dbReference type="ARBA" id="ARBA00004651"/>
    </source>
</evidence>
<keyword evidence="2" id="KW-0813">Transport</keyword>
<feature type="domain" description="ABC transporter" evidence="10">
    <location>
        <begin position="342"/>
        <end position="571"/>
    </location>
</feature>
<evidence type="ECO:0000256" key="4">
    <source>
        <dbReference type="ARBA" id="ARBA00022692"/>
    </source>
</evidence>
<evidence type="ECO:0000313" key="12">
    <source>
        <dbReference type="EMBL" id="ACD97115.1"/>
    </source>
</evidence>
<keyword evidence="8 9" id="KW-0472">Membrane</keyword>
<organism evidence="12 13">
    <name type="scientific">Trichlorobacter lovleyi (strain ATCC BAA-1151 / DSM 17278 / SZ)</name>
    <name type="common">Geobacter lovleyi</name>
    <dbReference type="NCBI Taxonomy" id="398767"/>
    <lineage>
        <taxon>Bacteria</taxon>
        <taxon>Pseudomonadati</taxon>
        <taxon>Thermodesulfobacteriota</taxon>
        <taxon>Desulfuromonadia</taxon>
        <taxon>Geobacterales</taxon>
        <taxon>Geobacteraceae</taxon>
        <taxon>Trichlorobacter</taxon>
    </lineage>
</organism>
<dbReference type="PANTHER" id="PTHR24221">
    <property type="entry name" value="ATP-BINDING CASSETTE SUB-FAMILY B"/>
    <property type="match status" value="1"/>
</dbReference>
<dbReference type="Pfam" id="PF00005">
    <property type="entry name" value="ABC_tran"/>
    <property type="match status" value="1"/>
</dbReference>
<evidence type="ECO:0000256" key="5">
    <source>
        <dbReference type="ARBA" id="ARBA00022741"/>
    </source>
</evidence>
<feature type="transmembrane region" description="Helical" evidence="9">
    <location>
        <begin position="21"/>
        <end position="45"/>
    </location>
</feature>
<dbReference type="InterPro" id="IPR036640">
    <property type="entry name" value="ABC1_TM_sf"/>
</dbReference>
<dbReference type="SUPFAM" id="SSF52540">
    <property type="entry name" value="P-loop containing nucleoside triphosphate hydrolases"/>
    <property type="match status" value="1"/>
</dbReference>
<proteinExistence type="predicted"/>
<dbReference type="FunFam" id="3.40.50.300:FF:000854">
    <property type="entry name" value="Multidrug ABC transporter ATP-binding protein"/>
    <property type="match status" value="1"/>
</dbReference>